<dbReference type="AlphaFoldDB" id="A0A6C0J913"/>
<evidence type="ECO:0008006" key="2">
    <source>
        <dbReference type="Google" id="ProtNLM"/>
    </source>
</evidence>
<organism evidence="1">
    <name type="scientific">viral metagenome</name>
    <dbReference type="NCBI Taxonomy" id="1070528"/>
    <lineage>
        <taxon>unclassified sequences</taxon>
        <taxon>metagenomes</taxon>
        <taxon>organismal metagenomes</taxon>
    </lineage>
</organism>
<protein>
    <recommendedName>
        <fullName evidence="2">Methyltransferase</fullName>
    </recommendedName>
</protein>
<evidence type="ECO:0000313" key="1">
    <source>
        <dbReference type="EMBL" id="QHU02122.1"/>
    </source>
</evidence>
<dbReference type="InterPro" id="IPR008884">
    <property type="entry name" value="TylF_MeTrfase"/>
</dbReference>
<dbReference type="PANTHER" id="PTHR40036:SF1">
    <property type="entry name" value="MACROCIN O-METHYLTRANSFERASE"/>
    <property type="match status" value="1"/>
</dbReference>
<dbReference type="EMBL" id="MN740355">
    <property type="protein sequence ID" value="QHU02122.1"/>
    <property type="molecule type" value="Genomic_DNA"/>
</dbReference>
<dbReference type="Pfam" id="PF05711">
    <property type="entry name" value="TylF"/>
    <property type="match status" value="1"/>
</dbReference>
<dbReference type="InterPro" id="IPR029063">
    <property type="entry name" value="SAM-dependent_MTases_sf"/>
</dbReference>
<dbReference type="Gene3D" id="3.40.50.150">
    <property type="entry name" value="Vaccinia Virus protein VP39"/>
    <property type="match status" value="1"/>
</dbReference>
<accession>A0A6C0J913</accession>
<dbReference type="SUPFAM" id="SSF53335">
    <property type="entry name" value="S-adenosyl-L-methionine-dependent methyltransferases"/>
    <property type="match status" value="1"/>
</dbReference>
<dbReference type="PANTHER" id="PTHR40036">
    <property type="entry name" value="MACROCIN O-METHYLTRANSFERASE"/>
    <property type="match status" value="1"/>
</dbReference>
<sequence length="233" mass="27052">MENSVSQNWDFFNTYFLSSDIFRLKKFLVKHDLFQKVLNVPGNIVELGVFKGVGFCQLLKLREIYTPGSEKMVIGFDYFDKVNLSGQLEHDSVEMDKFYKDRGVDPKKGISKELLSKIYDDIGFSYYNSNEGGKPYKLIDGDVLKTLPLFLEKNKGFRISFLLFDMDMYKPTLDSLNLLYNRVTRGGIVIFDEYGCDEWGESDAVDEWLKEHPEITLRTDYYSGSPTAYFIKK</sequence>
<name>A0A6C0J913_9ZZZZ</name>
<proteinExistence type="predicted"/>
<reference evidence="1" key="1">
    <citation type="journal article" date="2020" name="Nature">
        <title>Giant virus diversity and host interactions through global metagenomics.</title>
        <authorList>
            <person name="Schulz F."/>
            <person name="Roux S."/>
            <person name="Paez-Espino D."/>
            <person name="Jungbluth S."/>
            <person name="Walsh D.A."/>
            <person name="Denef V.J."/>
            <person name="McMahon K.D."/>
            <person name="Konstantinidis K.T."/>
            <person name="Eloe-Fadrosh E.A."/>
            <person name="Kyrpides N.C."/>
            <person name="Woyke T."/>
        </authorList>
    </citation>
    <scope>NUCLEOTIDE SEQUENCE</scope>
    <source>
        <strain evidence="1">GVMAG-M-3300025880-75</strain>
    </source>
</reference>